<keyword evidence="2" id="KW-0812">Transmembrane</keyword>
<dbReference type="CDD" id="cd00112">
    <property type="entry name" value="LDLa"/>
    <property type="match status" value="1"/>
</dbReference>
<dbReference type="Gene3D" id="2.60.120.290">
    <property type="entry name" value="Spermadhesin, CUB domain"/>
    <property type="match status" value="1"/>
</dbReference>
<keyword evidence="2" id="KW-1133">Transmembrane helix</keyword>
<name>A0AAV1ZPH4_9ARAC</name>
<feature type="chain" id="PRO_5043707516" description="CUB domain-containing protein" evidence="3">
    <location>
        <begin position="22"/>
        <end position="260"/>
    </location>
</feature>
<dbReference type="SMART" id="SM00192">
    <property type="entry name" value="LDLa"/>
    <property type="match status" value="1"/>
</dbReference>
<sequence length="260" mass="29269">MDTHYPVLLLFVILLAPQVAPYTTHYLEWECLKGSVTLNLPAWEENSAAILTATSHTSYKLQMHCKVRLQAPEGYAVMISIREIGFRVKSDSSCKDWLEIQKRPLCKTTFRLEEDQHYDSLLNNPPNIMDIIYHTDKDGLDNRSLSGYPGFTFTYTAFTKDSTLNSSAFECTNGNRIWPGLTCDSHNNCGDQSDEEAKGRSNCGIGGRASMVFFFLGVLIVFVLIMMCVATLLCSKNPTVTRLRRRTISAIPRLGARYST</sequence>
<dbReference type="PANTHER" id="PTHR24652">
    <property type="entry name" value="LOW-DENSITY LIPOPROTEIN RECEPTOR CLASS A DOMAIN-CONTAINING PROTEIN 2"/>
    <property type="match status" value="1"/>
</dbReference>
<comment type="caution">
    <text evidence="4">The sequence shown here is derived from an EMBL/GenBank/DDBJ whole genome shotgun (WGS) entry which is preliminary data.</text>
</comment>
<evidence type="ECO:0000256" key="3">
    <source>
        <dbReference type="SAM" id="SignalP"/>
    </source>
</evidence>
<dbReference type="EMBL" id="CAXIEN010000070">
    <property type="protein sequence ID" value="CAL1273758.1"/>
    <property type="molecule type" value="Genomic_DNA"/>
</dbReference>
<dbReference type="AlphaFoldDB" id="A0AAV1ZPH4"/>
<dbReference type="Gene3D" id="4.10.400.10">
    <property type="entry name" value="Low-density Lipoprotein Receptor"/>
    <property type="match status" value="1"/>
</dbReference>
<accession>A0AAV1ZPH4</accession>
<dbReference type="InterPro" id="IPR035914">
    <property type="entry name" value="Sperma_CUB_dom_sf"/>
</dbReference>
<keyword evidence="2" id="KW-0472">Membrane</keyword>
<gene>
    <name evidence="4" type="ORF">LARSCL_LOCUS7074</name>
</gene>
<evidence type="ECO:0008006" key="6">
    <source>
        <dbReference type="Google" id="ProtNLM"/>
    </source>
</evidence>
<evidence type="ECO:0000256" key="1">
    <source>
        <dbReference type="ARBA" id="ARBA00023157"/>
    </source>
</evidence>
<reference evidence="4 5" key="1">
    <citation type="submission" date="2024-04" db="EMBL/GenBank/DDBJ databases">
        <authorList>
            <person name="Rising A."/>
            <person name="Reimegard J."/>
            <person name="Sonavane S."/>
            <person name="Akerstrom W."/>
            <person name="Nylinder S."/>
            <person name="Hedman E."/>
            <person name="Kallberg Y."/>
        </authorList>
    </citation>
    <scope>NUCLEOTIDE SEQUENCE [LARGE SCALE GENOMIC DNA]</scope>
</reference>
<dbReference type="InterPro" id="IPR042333">
    <property type="entry name" value="LRAD2/Mig-13-like"/>
</dbReference>
<dbReference type="SUPFAM" id="SSF49854">
    <property type="entry name" value="Spermadhesin, CUB domain"/>
    <property type="match status" value="1"/>
</dbReference>
<dbReference type="InterPro" id="IPR002172">
    <property type="entry name" value="LDrepeatLR_classA_rpt"/>
</dbReference>
<dbReference type="SUPFAM" id="SSF57424">
    <property type="entry name" value="LDL receptor-like module"/>
    <property type="match status" value="1"/>
</dbReference>
<organism evidence="4 5">
    <name type="scientific">Larinioides sclopetarius</name>
    <dbReference type="NCBI Taxonomy" id="280406"/>
    <lineage>
        <taxon>Eukaryota</taxon>
        <taxon>Metazoa</taxon>
        <taxon>Ecdysozoa</taxon>
        <taxon>Arthropoda</taxon>
        <taxon>Chelicerata</taxon>
        <taxon>Arachnida</taxon>
        <taxon>Araneae</taxon>
        <taxon>Araneomorphae</taxon>
        <taxon>Entelegynae</taxon>
        <taxon>Araneoidea</taxon>
        <taxon>Araneidae</taxon>
        <taxon>Larinioides</taxon>
    </lineage>
</organism>
<keyword evidence="1" id="KW-1015">Disulfide bond</keyword>
<protein>
    <recommendedName>
        <fullName evidence="6">CUB domain-containing protein</fullName>
    </recommendedName>
</protein>
<feature type="transmembrane region" description="Helical" evidence="2">
    <location>
        <begin position="211"/>
        <end position="235"/>
    </location>
</feature>
<evidence type="ECO:0000256" key="2">
    <source>
        <dbReference type="SAM" id="Phobius"/>
    </source>
</evidence>
<evidence type="ECO:0000313" key="4">
    <source>
        <dbReference type="EMBL" id="CAL1273758.1"/>
    </source>
</evidence>
<feature type="signal peptide" evidence="3">
    <location>
        <begin position="1"/>
        <end position="21"/>
    </location>
</feature>
<dbReference type="Proteomes" id="UP001497382">
    <property type="component" value="Unassembled WGS sequence"/>
</dbReference>
<proteinExistence type="predicted"/>
<keyword evidence="5" id="KW-1185">Reference proteome</keyword>
<evidence type="ECO:0000313" key="5">
    <source>
        <dbReference type="Proteomes" id="UP001497382"/>
    </source>
</evidence>
<keyword evidence="3" id="KW-0732">Signal</keyword>
<dbReference type="InterPro" id="IPR036055">
    <property type="entry name" value="LDL_receptor-like_sf"/>
</dbReference>